<dbReference type="CDD" id="cd06170">
    <property type="entry name" value="LuxR_C_like"/>
    <property type="match status" value="1"/>
</dbReference>
<sequence>MRPADGDLYRRALRGIRQRTGVPLAFAGQLRDRRLVLSHFLGARTNGLRDLLVEPGKGVGGTVLAREHPHGVSDYRAARSITHDYDDPVLGEGIQATVAVPVAVRGRVDGVLYAAVRDDLPLGDRATGALLAIADGVARELAIRDEVDHRLELLGAATPDGLRAELAAIAADAPPGPLRDRLLRVCERFGGPAAAPETSLSARELDVLGEVALGCTNAEAAARLALKPETVKAYLRSAMAKLGVHRRQQAVLEARRLGVLP</sequence>
<reference evidence="5 6" key="1">
    <citation type="submission" date="2018-12" db="EMBL/GenBank/DDBJ databases">
        <title>Amycolatopsis eburnea sp. nov. actinomycete associate with arbuscular mycorrhiza fungal spore.</title>
        <authorList>
            <person name="Lumyong S."/>
            <person name="Chaiya L."/>
        </authorList>
    </citation>
    <scope>NUCLEOTIDE SEQUENCE [LARGE SCALE GENOMIC DNA]</scope>
    <source>
        <strain evidence="5 6">GLM-1</strain>
    </source>
</reference>
<keyword evidence="2" id="KW-0238">DNA-binding</keyword>
<feature type="domain" description="HTH luxR-type" evidence="4">
    <location>
        <begin position="193"/>
        <end position="258"/>
    </location>
</feature>
<keyword evidence="1" id="KW-0805">Transcription regulation</keyword>
<evidence type="ECO:0000313" key="5">
    <source>
        <dbReference type="EMBL" id="RSD12123.1"/>
    </source>
</evidence>
<dbReference type="GO" id="GO:0006355">
    <property type="term" value="P:regulation of DNA-templated transcription"/>
    <property type="evidence" value="ECO:0007669"/>
    <property type="project" value="InterPro"/>
</dbReference>
<dbReference type="SMART" id="SM00421">
    <property type="entry name" value="HTH_LUXR"/>
    <property type="match status" value="1"/>
</dbReference>
<dbReference type="PRINTS" id="PR00038">
    <property type="entry name" value="HTHLUXR"/>
</dbReference>
<gene>
    <name evidence="5" type="ORF">EIY87_35515</name>
</gene>
<dbReference type="EMBL" id="RSEC01000059">
    <property type="protein sequence ID" value="RSD12123.1"/>
    <property type="molecule type" value="Genomic_DNA"/>
</dbReference>
<dbReference type="GO" id="GO:0003677">
    <property type="term" value="F:DNA binding"/>
    <property type="evidence" value="ECO:0007669"/>
    <property type="project" value="UniProtKB-KW"/>
</dbReference>
<keyword evidence="6" id="KW-1185">Reference proteome</keyword>
<dbReference type="PANTHER" id="PTHR43214:SF42">
    <property type="entry name" value="TRANSCRIPTIONAL REGULATORY PROTEIN DESR"/>
    <property type="match status" value="1"/>
</dbReference>
<accession>A0A427T333</accession>
<dbReference type="PANTHER" id="PTHR43214">
    <property type="entry name" value="TWO-COMPONENT RESPONSE REGULATOR"/>
    <property type="match status" value="1"/>
</dbReference>
<dbReference type="SUPFAM" id="SSF55781">
    <property type="entry name" value="GAF domain-like"/>
    <property type="match status" value="1"/>
</dbReference>
<evidence type="ECO:0000256" key="3">
    <source>
        <dbReference type="ARBA" id="ARBA00023163"/>
    </source>
</evidence>
<dbReference type="Gene3D" id="3.30.450.40">
    <property type="match status" value="1"/>
</dbReference>
<evidence type="ECO:0000256" key="2">
    <source>
        <dbReference type="ARBA" id="ARBA00023125"/>
    </source>
</evidence>
<dbReference type="InterPro" id="IPR003018">
    <property type="entry name" value="GAF"/>
</dbReference>
<name>A0A427T333_9PSEU</name>
<dbReference type="PROSITE" id="PS50043">
    <property type="entry name" value="HTH_LUXR_2"/>
    <property type="match status" value="1"/>
</dbReference>
<dbReference type="Pfam" id="PF01590">
    <property type="entry name" value="GAF"/>
    <property type="match status" value="1"/>
</dbReference>
<evidence type="ECO:0000256" key="1">
    <source>
        <dbReference type="ARBA" id="ARBA00023015"/>
    </source>
</evidence>
<dbReference type="Proteomes" id="UP000267081">
    <property type="component" value="Unassembled WGS sequence"/>
</dbReference>
<evidence type="ECO:0000313" key="6">
    <source>
        <dbReference type="Proteomes" id="UP000267081"/>
    </source>
</evidence>
<dbReference type="InterPro" id="IPR016032">
    <property type="entry name" value="Sig_transdc_resp-reg_C-effctor"/>
</dbReference>
<dbReference type="Pfam" id="PF00196">
    <property type="entry name" value="GerE"/>
    <property type="match status" value="1"/>
</dbReference>
<evidence type="ECO:0000259" key="4">
    <source>
        <dbReference type="PROSITE" id="PS50043"/>
    </source>
</evidence>
<dbReference type="Gene3D" id="1.10.10.10">
    <property type="entry name" value="Winged helix-like DNA-binding domain superfamily/Winged helix DNA-binding domain"/>
    <property type="match status" value="1"/>
</dbReference>
<dbReference type="OrthoDB" id="4069167at2"/>
<dbReference type="InterPro" id="IPR029016">
    <property type="entry name" value="GAF-like_dom_sf"/>
</dbReference>
<keyword evidence="3" id="KW-0804">Transcription</keyword>
<dbReference type="InterPro" id="IPR000792">
    <property type="entry name" value="Tscrpt_reg_LuxR_C"/>
</dbReference>
<proteinExistence type="predicted"/>
<dbReference type="AlphaFoldDB" id="A0A427T333"/>
<protein>
    <submittedName>
        <fullName evidence="5">GAF domain-containing protein</fullName>
    </submittedName>
</protein>
<dbReference type="InterPro" id="IPR036388">
    <property type="entry name" value="WH-like_DNA-bd_sf"/>
</dbReference>
<dbReference type="InterPro" id="IPR039420">
    <property type="entry name" value="WalR-like"/>
</dbReference>
<comment type="caution">
    <text evidence="5">The sequence shown here is derived from an EMBL/GenBank/DDBJ whole genome shotgun (WGS) entry which is preliminary data.</text>
</comment>
<dbReference type="SUPFAM" id="SSF46894">
    <property type="entry name" value="C-terminal effector domain of the bipartite response regulators"/>
    <property type="match status" value="1"/>
</dbReference>
<organism evidence="5 6">
    <name type="scientific">Amycolatopsis eburnea</name>
    <dbReference type="NCBI Taxonomy" id="2267691"/>
    <lineage>
        <taxon>Bacteria</taxon>
        <taxon>Bacillati</taxon>
        <taxon>Actinomycetota</taxon>
        <taxon>Actinomycetes</taxon>
        <taxon>Pseudonocardiales</taxon>
        <taxon>Pseudonocardiaceae</taxon>
        <taxon>Amycolatopsis</taxon>
    </lineage>
</organism>